<dbReference type="EMBL" id="BARS01012397">
    <property type="protein sequence ID" value="GAF99093.1"/>
    <property type="molecule type" value="Genomic_DNA"/>
</dbReference>
<gene>
    <name evidence="1" type="ORF">S01H1_22103</name>
</gene>
<evidence type="ECO:0008006" key="2">
    <source>
        <dbReference type="Google" id="ProtNLM"/>
    </source>
</evidence>
<comment type="caution">
    <text evidence="1">The sequence shown here is derived from an EMBL/GenBank/DDBJ whole genome shotgun (WGS) entry which is preliminary data.</text>
</comment>
<dbReference type="AlphaFoldDB" id="X0TZV7"/>
<protein>
    <recommendedName>
        <fullName evidence="2">Adenylate/guanylate cyclase domain-containing protein</fullName>
    </recommendedName>
</protein>
<dbReference type="Gene3D" id="3.40.50.10070">
    <property type="entry name" value="TolB, N-terminal domain"/>
    <property type="match status" value="1"/>
</dbReference>
<proteinExistence type="predicted"/>
<name>X0TZV7_9ZZZZ</name>
<organism evidence="1">
    <name type="scientific">marine sediment metagenome</name>
    <dbReference type="NCBI Taxonomy" id="412755"/>
    <lineage>
        <taxon>unclassified sequences</taxon>
        <taxon>metagenomes</taxon>
        <taxon>ecological metagenomes</taxon>
    </lineage>
</organism>
<feature type="non-terminal residue" evidence="1">
    <location>
        <position position="1"/>
    </location>
</feature>
<reference evidence="1" key="1">
    <citation type="journal article" date="2014" name="Front. Microbiol.">
        <title>High frequency of phylogenetically diverse reductive dehalogenase-homologous genes in deep subseafloor sedimentary metagenomes.</title>
        <authorList>
            <person name="Kawai M."/>
            <person name="Futagami T."/>
            <person name="Toyoda A."/>
            <person name="Takaki Y."/>
            <person name="Nishi S."/>
            <person name="Hori S."/>
            <person name="Arai W."/>
            <person name="Tsubouchi T."/>
            <person name="Morono Y."/>
            <person name="Uchiyama I."/>
            <person name="Ito T."/>
            <person name="Fujiyama A."/>
            <person name="Inagaki F."/>
            <person name="Takami H."/>
        </authorList>
    </citation>
    <scope>NUCLEOTIDE SEQUENCE</scope>
    <source>
        <strain evidence="1">Expedition CK06-06</strain>
    </source>
</reference>
<accession>X0TZV7</accession>
<sequence>ILASNVTRELTAGKGFVFANRREAALKGFQDPVAIYAVVWQERELSSSITSQIPIRKQTTSSSIAVLPFTNMSTDPDQEYFCDGISEELINALTQLKDLRVIARTSAFSFKGKNVNVRDIGRELDVETVLEGSVRKAGNRLRITAQLVDTKGGHHLWSERYDREMDDIFAIQDEITLAIINKLEPTLLTKEKAEIVRHKTIDLEAYNLYLRGRYFWNKRT</sequence>
<evidence type="ECO:0000313" key="1">
    <source>
        <dbReference type="EMBL" id="GAF99093.1"/>
    </source>
</evidence>
<feature type="non-terminal residue" evidence="1">
    <location>
        <position position="220"/>
    </location>
</feature>